<organism evidence="1 2">
    <name type="scientific">Dyella ginsengisoli</name>
    <dbReference type="NCBI Taxonomy" id="363848"/>
    <lineage>
        <taxon>Bacteria</taxon>
        <taxon>Pseudomonadati</taxon>
        <taxon>Pseudomonadota</taxon>
        <taxon>Gammaproteobacteria</taxon>
        <taxon>Lysobacterales</taxon>
        <taxon>Rhodanobacteraceae</taxon>
        <taxon>Dyella</taxon>
    </lineage>
</organism>
<dbReference type="PANTHER" id="PTHR35368:SF1">
    <property type="entry name" value="HYDROPEROXIDE REDUCTASE"/>
    <property type="match status" value="1"/>
</dbReference>
<name>A0ABW8JVZ4_9GAMM</name>
<dbReference type="InterPro" id="IPR036102">
    <property type="entry name" value="OsmC/Ohrsf"/>
</dbReference>
<dbReference type="Gene3D" id="3.30.300.20">
    <property type="match status" value="1"/>
</dbReference>
<evidence type="ECO:0000313" key="2">
    <source>
        <dbReference type="Proteomes" id="UP001620460"/>
    </source>
</evidence>
<dbReference type="RefSeq" id="WP_404632922.1">
    <property type="nucleotide sequence ID" value="NZ_JADIKM010000003.1"/>
</dbReference>
<dbReference type="InterPro" id="IPR003718">
    <property type="entry name" value="OsmC/Ohr_fam"/>
</dbReference>
<evidence type="ECO:0000313" key="1">
    <source>
        <dbReference type="EMBL" id="MFK2904420.1"/>
    </source>
</evidence>
<dbReference type="PANTHER" id="PTHR35368">
    <property type="entry name" value="HYDROPEROXIDE REDUCTASE"/>
    <property type="match status" value="1"/>
</dbReference>
<comment type="caution">
    <text evidence="1">The sequence shown here is derived from an EMBL/GenBank/DDBJ whole genome shotgun (WGS) entry which is preliminary data.</text>
</comment>
<dbReference type="Pfam" id="PF02566">
    <property type="entry name" value="OsmC"/>
    <property type="match status" value="1"/>
</dbReference>
<dbReference type="InterPro" id="IPR052924">
    <property type="entry name" value="OsmC/Ohr_hydroprdx_reductase"/>
</dbReference>
<protein>
    <submittedName>
        <fullName evidence="1">OsmC family protein</fullName>
    </submittedName>
</protein>
<dbReference type="InterPro" id="IPR015946">
    <property type="entry name" value="KH_dom-like_a/b"/>
</dbReference>
<gene>
    <name evidence="1" type="ORF">ISP17_10620</name>
</gene>
<dbReference type="SUPFAM" id="SSF82784">
    <property type="entry name" value="OsmC-like"/>
    <property type="match status" value="1"/>
</dbReference>
<dbReference type="Proteomes" id="UP001620460">
    <property type="component" value="Unassembled WGS sequence"/>
</dbReference>
<reference evidence="1 2" key="1">
    <citation type="submission" date="2020-10" db="EMBL/GenBank/DDBJ databases">
        <title>Phylogeny of dyella-like bacteria.</title>
        <authorList>
            <person name="Fu J."/>
        </authorList>
    </citation>
    <scope>NUCLEOTIDE SEQUENCE [LARGE SCALE GENOMIC DNA]</scope>
    <source>
        <strain evidence="1 2">Gsoil3046</strain>
    </source>
</reference>
<accession>A0ABW8JVZ4</accession>
<keyword evidence="2" id="KW-1185">Reference proteome</keyword>
<dbReference type="EMBL" id="JADIKM010000003">
    <property type="protein sequence ID" value="MFK2904420.1"/>
    <property type="molecule type" value="Genomic_DNA"/>
</dbReference>
<proteinExistence type="predicted"/>
<sequence>MTTQQMAAAMQRMRDVLQRRPGHGLHDDAGAVARWQGDARIACHHVNGTQLLTDMPVELGGTGDQVTPGWLFRAGLAACAATRIAMEAAACGIELTELEVRADSRSDTRGLLGMHAPDGSPVPSAPCAVQMRVHLRATGVPAETLQALVQRSRNCSPVPAAVEHALPLDWQIDAA</sequence>